<dbReference type="PROSITE" id="PS50937">
    <property type="entry name" value="HTH_MERR_2"/>
    <property type="match status" value="1"/>
</dbReference>
<evidence type="ECO:0000256" key="1">
    <source>
        <dbReference type="ARBA" id="ARBA00023125"/>
    </source>
</evidence>
<dbReference type="GO" id="GO:0003700">
    <property type="term" value="F:DNA-binding transcription factor activity"/>
    <property type="evidence" value="ECO:0007669"/>
    <property type="project" value="InterPro"/>
</dbReference>
<dbReference type="EMBL" id="PDVP01000005">
    <property type="protein sequence ID" value="PHP67084.1"/>
    <property type="molecule type" value="Genomic_DNA"/>
</dbReference>
<dbReference type="RefSeq" id="WP_099306404.1">
    <property type="nucleotide sequence ID" value="NZ_PDVP01000005.1"/>
</dbReference>
<evidence type="ECO:0000313" key="3">
    <source>
        <dbReference type="EMBL" id="PHP67084.1"/>
    </source>
</evidence>
<comment type="caution">
    <text evidence="3">The sequence shown here is derived from an EMBL/GenBank/DDBJ whole genome shotgun (WGS) entry which is preliminary data.</text>
</comment>
<accession>A0A2G1QNP1</accession>
<keyword evidence="4" id="KW-1185">Reference proteome</keyword>
<dbReference type="Pfam" id="PF13411">
    <property type="entry name" value="MerR_1"/>
    <property type="match status" value="1"/>
</dbReference>
<evidence type="ECO:0000313" key="4">
    <source>
        <dbReference type="Proteomes" id="UP000221168"/>
    </source>
</evidence>
<name>A0A2G1QNP1_9HYPH</name>
<dbReference type="InterPro" id="IPR009061">
    <property type="entry name" value="DNA-bd_dom_put_sf"/>
</dbReference>
<dbReference type="InterPro" id="IPR047057">
    <property type="entry name" value="MerR_fam"/>
</dbReference>
<dbReference type="OrthoDB" id="9802944at2"/>
<organism evidence="3 4">
    <name type="scientific">Zhengella mangrovi</name>
    <dbReference type="NCBI Taxonomy" id="1982044"/>
    <lineage>
        <taxon>Bacteria</taxon>
        <taxon>Pseudomonadati</taxon>
        <taxon>Pseudomonadota</taxon>
        <taxon>Alphaproteobacteria</taxon>
        <taxon>Hyphomicrobiales</taxon>
        <taxon>Notoacmeibacteraceae</taxon>
        <taxon>Zhengella</taxon>
    </lineage>
</organism>
<dbReference type="PANTHER" id="PTHR30204:SF92">
    <property type="entry name" value="HTH-TYPE TRANSCRIPTIONAL REGULATOR ZNTR"/>
    <property type="match status" value="1"/>
</dbReference>
<keyword evidence="1" id="KW-0238">DNA-binding</keyword>
<dbReference type="Gene3D" id="1.10.1660.10">
    <property type="match status" value="1"/>
</dbReference>
<evidence type="ECO:0000259" key="2">
    <source>
        <dbReference type="PROSITE" id="PS50937"/>
    </source>
</evidence>
<dbReference type="SMART" id="SM00422">
    <property type="entry name" value="HTH_MERR"/>
    <property type="match status" value="1"/>
</dbReference>
<dbReference type="InterPro" id="IPR000551">
    <property type="entry name" value="MerR-type_HTH_dom"/>
</dbReference>
<dbReference type="PRINTS" id="PR00040">
    <property type="entry name" value="HTHMERR"/>
</dbReference>
<proteinExistence type="predicted"/>
<gene>
    <name evidence="3" type="ORF">CSC94_11080</name>
</gene>
<dbReference type="PANTHER" id="PTHR30204">
    <property type="entry name" value="REDOX-CYCLING DRUG-SENSING TRANSCRIPTIONAL ACTIVATOR SOXR"/>
    <property type="match status" value="1"/>
</dbReference>
<feature type="domain" description="HTH merR-type" evidence="2">
    <location>
        <begin position="1"/>
        <end position="70"/>
    </location>
</feature>
<dbReference type="CDD" id="cd04785">
    <property type="entry name" value="HTH_CadR-PbrR-like"/>
    <property type="match status" value="1"/>
</dbReference>
<dbReference type="GO" id="GO:0003677">
    <property type="term" value="F:DNA binding"/>
    <property type="evidence" value="ECO:0007669"/>
    <property type="project" value="UniProtKB-KW"/>
</dbReference>
<dbReference type="AlphaFoldDB" id="A0A2G1QNP1"/>
<dbReference type="Proteomes" id="UP000221168">
    <property type="component" value="Unassembled WGS sequence"/>
</dbReference>
<dbReference type="PROSITE" id="PS00552">
    <property type="entry name" value="HTH_MERR_1"/>
    <property type="match status" value="1"/>
</dbReference>
<sequence length="136" mass="15597">MFSIGELSRRTGVKIPTIRYYEQMGLIDAPERSEGNQRRYTKAGLQRLSFIHHSRELGFPIEDIKTLLELSQHPDKPCHDAHGIAVRHLGQVQRRIAKLRRLERELKRLSQCDGDTISDCAVIETLADHGLCETDH</sequence>
<protein>
    <submittedName>
        <fullName evidence="3">Transcriptional regulator</fullName>
    </submittedName>
</protein>
<dbReference type="SUPFAM" id="SSF46955">
    <property type="entry name" value="Putative DNA-binding domain"/>
    <property type="match status" value="1"/>
</dbReference>
<reference evidence="3 4" key="1">
    <citation type="submission" date="2017-10" db="EMBL/GenBank/DDBJ databases">
        <title>Sedimentibacterium mangrovi gen. nov., sp. nov., a novel member of family Phyllobacteriacea isolated from mangrove sediment.</title>
        <authorList>
            <person name="Liao H."/>
            <person name="Tian Y."/>
        </authorList>
    </citation>
    <scope>NUCLEOTIDE SEQUENCE [LARGE SCALE GENOMIC DNA]</scope>
    <source>
        <strain evidence="3 4">X9-2-2</strain>
    </source>
</reference>